<keyword evidence="2" id="KW-1185">Reference proteome</keyword>
<dbReference type="InterPro" id="IPR021516">
    <property type="entry name" value="DUF3179"/>
</dbReference>
<accession>A0A8J7K6T5</accession>
<comment type="caution">
    <text evidence="1">The sequence shown here is derived from an EMBL/GenBank/DDBJ whole genome shotgun (WGS) entry which is preliminary data.</text>
</comment>
<reference evidence="1" key="1">
    <citation type="submission" date="2020-10" db="EMBL/GenBank/DDBJ databases">
        <title>Bacterium isolated from coastal waters sediment.</title>
        <authorList>
            <person name="Chen R.-J."/>
            <person name="Lu D.-C."/>
            <person name="Zhu K.-L."/>
            <person name="Du Z.-J."/>
        </authorList>
    </citation>
    <scope>NUCLEOTIDE SEQUENCE</scope>
    <source>
        <strain evidence="1">N1Y112</strain>
    </source>
</reference>
<sequence length="300" mass="34310">MLVVWVIRSHVQAYNGFDISDSLIPVDEIHAGGPEKDGIPAISDPRFQSVAQSNWLKPDALVLTLDWQGQQRAYPLAILNWHEVVNDTIAGKPVLITYCPLCGSGMAFSPNVAGRNLTFGVSGLLYNSDVLLYDHETQSLWSQLKSQAISGPLKGEHLEMLPLNLEVWSDWRTRYPQGSVLSRETGYRRDYRYNPYQQYARDEGVFFPVAFSSQKYHPKERVLGVEINGQFKAYPFTELAKQKVQLVWDNFAGRTLEIRFDTRKRTGRVFNEAGAELPAVNVFWFAWYAFHPDTEIYRVQ</sequence>
<dbReference type="Proteomes" id="UP000640333">
    <property type="component" value="Unassembled WGS sequence"/>
</dbReference>
<proteinExistence type="predicted"/>
<dbReference type="EMBL" id="JADEYS010000021">
    <property type="protein sequence ID" value="MBE9399005.1"/>
    <property type="molecule type" value="Genomic_DNA"/>
</dbReference>
<evidence type="ECO:0000313" key="2">
    <source>
        <dbReference type="Proteomes" id="UP000640333"/>
    </source>
</evidence>
<evidence type="ECO:0000313" key="1">
    <source>
        <dbReference type="EMBL" id="MBE9399005.1"/>
    </source>
</evidence>
<gene>
    <name evidence="1" type="ORF">IOQ59_17235</name>
</gene>
<protein>
    <submittedName>
        <fullName evidence="1">DUF3179 domain-containing protein</fullName>
    </submittedName>
</protein>
<organism evidence="1 2">
    <name type="scientific">Pontibacterium sinense</name>
    <dbReference type="NCBI Taxonomy" id="2781979"/>
    <lineage>
        <taxon>Bacteria</taxon>
        <taxon>Pseudomonadati</taxon>
        <taxon>Pseudomonadota</taxon>
        <taxon>Gammaproteobacteria</taxon>
        <taxon>Oceanospirillales</taxon>
        <taxon>Oceanospirillaceae</taxon>
        <taxon>Pontibacterium</taxon>
    </lineage>
</organism>
<dbReference type="Pfam" id="PF11376">
    <property type="entry name" value="DUF3179"/>
    <property type="match status" value="1"/>
</dbReference>
<dbReference type="AlphaFoldDB" id="A0A8J7K6T5"/>
<name>A0A8J7K6T5_9GAMM</name>